<evidence type="ECO:0000256" key="1">
    <source>
        <dbReference type="SAM" id="Phobius"/>
    </source>
</evidence>
<dbReference type="AlphaFoldDB" id="A0A364NSH5"/>
<keyword evidence="1" id="KW-0472">Membrane</keyword>
<protein>
    <submittedName>
        <fullName evidence="2">Uncharacterized protein</fullName>
    </submittedName>
</protein>
<dbReference type="Proteomes" id="UP000251075">
    <property type="component" value="Unassembled WGS sequence"/>
</dbReference>
<gene>
    <name evidence="2" type="ORF">CU669_20545</name>
</gene>
<reference evidence="2 3" key="1">
    <citation type="submission" date="2017-11" db="EMBL/GenBank/DDBJ databases">
        <title>Draft genome sequence of magnetotactic bacterium Magnetospirillum kuznetsovii LBB-42.</title>
        <authorList>
            <person name="Grouzdev D.S."/>
            <person name="Rysina M.S."/>
            <person name="Baslerov R.V."/>
            <person name="Koziaeva V."/>
        </authorList>
    </citation>
    <scope>NUCLEOTIDE SEQUENCE [LARGE SCALE GENOMIC DNA]</scope>
    <source>
        <strain evidence="2 3">LBB-42</strain>
    </source>
</reference>
<dbReference type="EMBL" id="PGTO01000041">
    <property type="protein sequence ID" value="RAU20043.1"/>
    <property type="molecule type" value="Genomic_DNA"/>
</dbReference>
<evidence type="ECO:0000313" key="3">
    <source>
        <dbReference type="Proteomes" id="UP000251075"/>
    </source>
</evidence>
<dbReference type="OrthoDB" id="7332801at2"/>
<sequence>MDSTEKEQSKGGYRPARRRDGGGQVVVLYLAVILVGGVLAWPWLAPRLGGLPGPWAKWLGGETGSMAAAPRPASLDERVEMLEASLGPLAMRLAETDQRLVMLEVVIRKLEQEPRKEAAAPADQAQLARLSAEMAAIKGDLDMVRKLAADEGGATKLSSAVEKAEAAFRRIAERRDRAPLFLAALGQLREAVDRGMPYPAQLKAALALAEKSGADKLAPLAIGAGTGVVSRVALAENFRMTAASARRLEAAAETGWIPADIRHWLGSAVMVRRAESSNEGLDGALNSAARLLAGGDLAGAVTVLRHAEGPGTAAILPWLEAAELRLTVDAVLSELSAMVMTVAASRDE</sequence>
<feature type="transmembrane region" description="Helical" evidence="1">
    <location>
        <begin position="21"/>
        <end position="44"/>
    </location>
</feature>
<keyword evidence="3" id="KW-1185">Reference proteome</keyword>
<evidence type="ECO:0000313" key="2">
    <source>
        <dbReference type="EMBL" id="RAU20043.1"/>
    </source>
</evidence>
<comment type="caution">
    <text evidence="2">The sequence shown here is derived from an EMBL/GenBank/DDBJ whole genome shotgun (WGS) entry which is preliminary data.</text>
</comment>
<dbReference type="RefSeq" id="WP_112147454.1">
    <property type="nucleotide sequence ID" value="NZ_PGTO01000041.1"/>
</dbReference>
<name>A0A364NSH5_9PROT</name>
<keyword evidence="1" id="KW-1133">Transmembrane helix</keyword>
<organism evidence="2 3">
    <name type="scientific">Paramagnetospirillum kuznetsovii</name>
    <dbReference type="NCBI Taxonomy" id="2053833"/>
    <lineage>
        <taxon>Bacteria</taxon>
        <taxon>Pseudomonadati</taxon>
        <taxon>Pseudomonadota</taxon>
        <taxon>Alphaproteobacteria</taxon>
        <taxon>Rhodospirillales</taxon>
        <taxon>Magnetospirillaceae</taxon>
        <taxon>Paramagnetospirillum</taxon>
    </lineage>
</organism>
<accession>A0A364NSH5</accession>
<keyword evidence="1" id="KW-0812">Transmembrane</keyword>
<proteinExistence type="predicted"/>